<dbReference type="PANTHER" id="PTHR46481">
    <property type="entry name" value="ZINC FINGER BED DOMAIN-CONTAINING PROTEIN 4"/>
    <property type="match status" value="1"/>
</dbReference>
<evidence type="ECO:0000256" key="1">
    <source>
        <dbReference type="ARBA" id="ARBA00004123"/>
    </source>
</evidence>
<dbReference type="GO" id="GO:0005634">
    <property type="term" value="C:nucleus"/>
    <property type="evidence" value="ECO:0007669"/>
    <property type="project" value="UniProtKB-SubCell"/>
</dbReference>
<evidence type="ECO:0000313" key="7">
    <source>
        <dbReference type="EMBL" id="CAI6373010.1"/>
    </source>
</evidence>
<dbReference type="Pfam" id="PF05699">
    <property type="entry name" value="Dimer_Tnp_hAT"/>
    <property type="match status" value="1"/>
</dbReference>
<protein>
    <recommendedName>
        <fullName evidence="6">HAT C-terminal dimerisation domain-containing protein</fullName>
    </recommendedName>
</protein>
<keyword evidence="5" id="KW-0539">Nucleus</keyword>
<accession>A0AAV0XWP9</accession>
<feature type="domain" description="HAT C-terminal dimerisation" evidence="6">
    <location>
        <begin position="584"/>
        <end position="650"/>
    </location>
</feature>
<sequence>MGRKSTNPLGTLYFTYDIQKNESTCNIENCRRPLLKGRHSNNLENHIKCYHDNEYKVLQRMKSENVLQEKRQLDDANVALPSLKLDKSTLLKACTELFTVNGHPFTIFDDSGFKKILNPLTEAIGGGFTINPHNIKSHILSTSAIIIDKIKSDIKNQLISLKIDCVKRHSRSIMGVNAQYIKDNQLCLYTLAMIEVNEQHTSENLKKLLFEILDKYDIKKEQVYTITCDNAANMVKLARIENEAPEQCIMTGINEQECDNNDSFDDDQSDVYINEGGQLSSTDIENELNNTEQLTNGINQCLYFPQPITSCVRCSVHTLQLCILQGFKSVPIMNTVSRARHVVKKLRIPKYSCWLAREDFKLAILDNETRWNSLYNMLFRLLELKAFCKKYDEKNLELKLQNSEWECIQSIVEALKPVKIATLALQKQDLNLGDFFGIWWRASNGLKSNGSILSRSILKAMVERQAMLLKNDVFLAAIFLDPRYQCLLNEYQIKDGIDHLVLTWNALLQLNKSDEDLDNDINLNNSDLVVDNAETEVVNNEDEFELFLSSRSSISTVNSGDNDNTINIKILLNDFKNIKLEPYISKVMNYWETEQLIRPELYKLVCIVHAVPATQVSVERSFSGLKFILSDLRTSLSSEQLNAIMIVRSNTKFNK</sequence>
<keyword evidence="3" id="KW-0863">Zinc-finger</keyword>
<evidence type="ECO:0000256" key="5">
    <source>
        <dbReference type="ARBA" id="ARBA00023242"/>
    </source>
</evidence>
<dbReference type="Proteomes" id="UP001160148">
    <property type="component" value="Unassembled WGS sequence"/>
</dbReference>
<comment type="subcellular location">
    <subcellularLocation>
        <location evidence="1">Nucleus</location>
    </subcellularLocation>
</comment>
<dbReference type="InterPro" id="IPR052035">
    <property type="entry name" value="ZnF_BED_domain_contain"/>
</dbReference>
<proteinExistence type="predicted"/>
<dbReference type="AlphaFoldDB" id="A0AAV0XWP9"/>
<dbReference type="GO" id="GO:0008270">
    <property type="term" value="F:zinc ion binding"/>
    <property type="evidence" value="ECO:0007669"/>
    <property type="project" value="UniProtKB-KW"/>
</dbReference>
<evidence type="ECO:0000256" key="2">
    <source>
        <dbReference type="ARBA" id="ARBA00022723"/>
    </source>
</evidence>
<comment type="caution">
    <text evidence="7">The sequence shown here is derived from an EMBL/GenBank/DDBJ whole genome shotgun (WGS) entry which is preliminary data.</text>
</comment>
<name>A0AAV0XWP9_9HEMI</name>
<dbReference type="EMBL" id="CARXXK010001085">
    <property type="protein sequence ID" value="CAI6373010.1"/>
    <property type="molecule type" value="Genomic_DNA"/>
</dbReference>
<keyword evidence="8" id="KW-1185">Reference proteome</keyword>
<dbReference type="PANTHER" id="PTHR46481:SF10">
    <property type="entry name" value="ZINC FINGER BED DOMAIN-CONTAINING PROTEIN 39"/>
    <property type="match status" value="1"/>
</dbReference>
<evidence type="ECO:0000256" key="4">
    <source>
        <dbReference type="ARBA" id="ARBA00022833"/>
    </source>
</evidence>
<evidence type="ECO:0000313" key="8">
    <source>
        <dbReference type="Proteomes" id="UP001160148"/>
    </source>
</evidence>
<dbReference type="GO" id="GO:0046983">
    <property type="term" value="F:protein dimerization activity"/>
    <property type="evidence" value="ECO:0007669"/>
    <property type="project" value="InterPro"/>
</dbReference>
<dbReference type="InterPro" id="IPR012337">
    <property type="entry name" value="RNaseH-like_sf"/>
</dbReference>
<reference evidence="7 8" key="1">
    <citation type="submission" date="2023-01" db="EMBL/GenBank/DDBJ databases">
        <authorList>
            <person name="Whitehead M."/>
        </authorList>
    </citation>
    <scope>NUCLEOTIDE SEQUENCE [LARGE SCALE GENOMIC DNA]</scope>
</reference>
<dbReference type="InterPro" id="IPR008906">
    <property type="entry name" value="HATC_C_dom"/>
</dbReference>
<keyword evidence="4" id="KW-0862">Zinc</keyword>
<dbReference type="SUPFAM" id="SSF53098">
    <property type="entry name" value="Ribonuclease H-like"/>
    <property type="match status" value="1"/>
</dbReference>
<organism evidence="7 8">
    <name type="scientific">Macrosiphum euphorbiae</name>
    <name type="common">potato aphid</name>
    <dbReference type="NCBI Taxonomy" id="13131"/>
    <lineage>
        <taxon>Eukaryota</taxon>
        <taxon>Metazoa</taxon>
        <taxon>Ecdysozoa</taxon>
        <taxon>Arthropoda</taxon>
        <taxon>Hexapoda</taxon>
        <taxon>Insecta</taxon>
        <taxon>Pterygota</taxon>
        <taxon>Neoptera</taxon>
        <taxon>Paraneoptera</taxon>
        <taxon>Hemiptera</taxon>
        <taxon>Sternorrhyncha</taxon>
        <taxon>Aphidomorpha</taxon>
        <taxon>Aphidoidea</taxon>
        <taxon>Aphididae</taxon>
        <taxon>Macrosiphini</taxon>
        <taxon>Macrosiphum</taxon>
    </lineage>
</organism>
<evidence type="ECO:0000256" key="3">
    <source>
        <dbReference type="ARBA" id="ARBA00022771"/>
    </source>
</evidence>
<keyword evidence="2" id="KW-0479">Metal-binding</keyword>
<gene>
    <name evidence="7" type="ORF">MEUPH1_LOCUS26813</name>
</gene>
<evidence type="ECO:0000259" key="6">
    <source>
        <dbReference type="Pfam" id="PF05699"/>
    </source>
</evidence>